<evidence type="ECO:0000256" key="6">
    <source>
        <dbReference type="RuleBase" id="RU361264"/>
    </source>
</evidence>
<comment type="similarity">
    <text evidence="2 6">Belongs to the YIP1 family.</text>
</comment>
<feature type="transmembrane region" description="Helical" evidence="6">
    <location>
        <begin position="254"/>
        <end position="271"/>
    </location>
</feature>
<feature type="compositionally biased region" description="Polar residues" evidence="7">
    <location>
        <begin position="58"/>
        <end position="83"/>
    </location>
</feature>
<feature type="compositionally biased region" description="Low complexity" evidence="7">
    <location>
        <begin position="31"/>
        <end position="57"/>
    </location>
</feature>
<dbReference type="EMBL" id="BRXY01000129">
    <property type="protein sequence ID" value="GMH69060.1"/>
    <property type="molecule type" value="Genomic_DNA"/>
</dbReference>
<name>A0A9W7AFP0_9STRA</name>
<keyword evidence="3 6" id="KW-0812">Transmembrane</keyword>
<feature type="domain" description="Yip1" evidence="8">
    <location>
        <begin position="134"/>
        <end position="268"/>
    </location>
</feature>
<dbReference type="AlphaFoldDB" id="A0A9W7AFP0"/>
<evidence type="ECO:0000256" key="4">
    <source>
        <dbReference type="ARBA" id="ARBA00022989"/>
    </source>
</evidence>
<keyword evidence="4 6" id="KW-1133">Transmembrane helix</keyword>
<dbReference type="InterPro" id="IPR045231">
    <property type="entry name" value="Yip1/4-like"/>
</dbReference>
<evidence type="ECO:0000256" key="3">
    <source>
        <dbReference type="ARBA" id="ARBA00022692"/>
    </source>
</evidence>
<dbReference type="Pfam" id="PF04893">
    <property type="entry name" value="Yip1"/>
    <property type="match status" value="1"/>
</dbReference>
<evidence type="ECO:0000256" key="2">
    <source>
        <dbReference type="ARBA" id="ARBA00010596"/>
    </source>
</evidence>
<accession>A0A9W7AFP0</accession>
<dbReference type="PANTHER" id="PTHR21236">
    <property type="entry name" value="GOLGI MEMBRANE PROTEIN YIP1"/>
    <property type="match status" value="1"/>
</dbReference>
<evidence type="ECO:0000313" key="10">
    <source>
        <dbReference type="Proteomes" id="UP001165085"/>
    </source>
</evidence>
<comment type="caution">
    <text evidence="6">Lacks conserved residue(s) required for the propagation of feature annotation.</text>
</comment>
<feature type="compositionally biased region" description="Low complexity" evidence="7">
    <location>
        <begin position="84"/>
        <end position="95"/>
    </location>
</feature>
<comment type="caution">
    <text evidence="9">The sequence shown here is derived from an EMBL/GenBank/DDBJ whole genome shotgun (WGS) entry which is preliminary data.</text>
</comment>
<reference evidence="10" key="1">
    <citation type="journal article" date="2023" name="Commun. Biol.">
        <title>Genome analysis of Parmales, the sister group of diatoms, reveals the evolutionary specialization of diatoms from phago-mixotrophs to photoautotrophs.</title>
        <authorList>
            <person name="Ban H."/>
            <person name="Sato S."/>
            <person name="Yoshikawa S."/>
            <person name="Yamada K."/>
            <person name="Nakamura Y."/>
            <person name="Ichinomiya M."/>
            <person name="Sato N."/>
            <person name="Blanc-Mathieu R."/>
            <person name="Endo H."/>
            <person name="Kuwata A."/>
            <person name="Ogata H."/>
        </authorList>
    </citation>
    <scope>NUCLEOTIDE SEQUENCE [LARGE SCALE GENOMIC DNA]</scope>
    <source>
        <strain evidence="10">NIES 3701</strain>
    </source>
</reference>
<gene>
    <name evidence="9" type="ORF">TrST_g3218</name>
</gene>
<dbReference type="GO" id="GO:0006888">
    <property type="term" value="P:endoplasmic reticulum to Golgi vesicle-mediated transport"/>
    <property type="evidence" value="ECO:0007669"/>
    <property type="project" value="InterPro"/>
</dbReference>
<evidence type="ECO:0000256" key="7">
    <source>
        <dbReference type="SAM" id="MobiDB-lite"/>
    </source>
</evidence>
<feature type="region of interest" description="Disordered" evidence="7">
    <location>
        <begin position="1"/>
        <end position="105"/>
    </location>
</feature>
<dbReference type="PANTHER" id="PTHR21236:SF2">
    <property type="entry name" value="PROTEIN YIPF"/>
    <property type="match status" value="1"/>
</dbReference>
<dbReference type="Proteomes" id="UP001165085">
    <property type="component" value="Unassembled WGS sequence"/>
</dbReference>
<dbReference type="GO" id="GO:0005802">
    <property type="term" value="C:trans-Golgi network"/>
    <property type="evidence" value="ECO:0007669"/>
    <property type="project" value="TreeGrafter"/>
</dbReference>
<keyword evidence="5 6" id="KW-0472">Membrane</keyword>
<proteinExistence type="inferred from homology"/>
<protein>
    <recommendedName>
        <fullName evidence="6">Protein YIPF</fullName>
    </recommendedName>
</protein>
<feature type="compositionally biased region" description="Polar residues" evidence="7">
    <location>
        <begin position="1"/>
        <end position="11"/>
    </location>
</feature>
<comment type="subcellular location">
    <subcellularLocation>
        <location evidence="6">Golgi apparatus membrane</location>
        <topology evidence="6">Multi-pass membrane protein</topology>
    </subcellularLocation>
    <subcellularLocation>
        <location evidence="1">Membrane</location>
        <topology evidence="1">Multi-pass membrane protein</topology>
    </subcellularLocation>
</comment>
<evidence type="ECO:0000256" key="5">
    <source>
        <dbReference type="ARBA" id="ARBA00023136"/>
    </source>
</evidence>
<dbReference type="SUPFAM" id="SSF81995">
    <property type="entry name" value="beta-sandwich domain of Sec23/24"/>
    <property type="match status" value="1"/>
</dbReference>
<evidence type="ECO:0000313" key="9">
    <source>
        <dbReference type="EMBL" id="GMH69060.1"/>
    </source>
</evidence>
<evidence type="ECO:0000256" key="1">
    <source>
        <dbReference type="ARBA" id="ARBA00004141"/>
    </source>
</evidence>
<evidence type="ECO:0000259" key="8">
    <source>
        <dbReference type="Pfam" id="PF04893"/>
    </source>
</evidence>
<dbReference type="OrthoDB" id="440385at2759"/>
<feature type="compositionally biased region" description="Low complexity" evidence="7">
    <location>
        <begin position="12"/>
        <end position="23"/>
    </location>
</feature>
<feature type="transmembrane region" description="Helical" evidence="6">
    <location>
        <begin position="166"/>
        <end position="186"/>
    </location>
</feature>
<keyword evidence="10" id="KW-1185">Reference proteome</keyword>
<dbReference type="GO" id="GO:0000139">
    <property type="term" value="C:Golgi membrane"/>
    <property type="evidence" value="ECO:0007669"/>
    <property type="project" value="UniProtKB-SubCell"/>
</dbReference>
<feature type="transmembrane region" description="Helical" evidence="6">
    <location>
        <begin position="198"/>
        <end position="216"/>
    </location>
</feature>
<feature type="transmembrane region" description="Helical" evidence="6">
    <location>
        <begin position="222"/>
        <end position="242"/>
    </location>
</feature>
<dbReference type="InterPro" id="IPR006977">
    <property type="entry name" value="Yip1_dom"/>
</dbReference>
<sequence length="272" mass="29364">MGEQVLQNVMFSDSAAPSPAMAPQFRNPNPGGSSDGWYSQQQQQQQQQYGQPQGAYSAPQQNSGPNGPNVPSSYNPNFVSQGLSGSMSSTPVTSSAAGEDFDNEPPLLEELGINIEHIALKTKAIMTPLQAPDSHLYDDTDMAGPLCFALLLGVTLMLTGKLHFGYIYGFGVFGCLALSGVVNLMHPTGVDTWRCFSILGYSLVPVNILAVIAIVISLKGFFGLLLGCVTIGWSTFASVRVFDKCLNMRDQRWLVAYPIALLYSCFVMITVF</sequence>
<dbReference type="GO" id="GO:0048280">
    <property type="term" value="P:vesicle fusion with Golgi apparatus"/>
    <property type="evidence" value="ECO:0007669"/>
    <property type="project" value="TreeGrafter"/>
</dbReference>
<organism evidence="9 10">
    <name type="scientific">Triparma strigata</name>
    <dbReference type="NCBI Taxonomy" id="1606541"/>
    <lineage>
        <taxon>Eukaryota</taxon>
        <taxon>Sar</taxon>
        <taxon>Stramenopiles</taxon>
        <taxon>Ochrophyta</taxon>
        <taxon>Bolidophyceae</taxon>
        <taxon>Parmales</taxon>
        <taxon>Triparmaceae</taxon>
        <taxon>Triparma</taxon>
    </lineage>
</organism>